<keyword evidence="5" id="KW-0813">Transport</keyword>
<name>T1JVC2_TETUR</name>
<dbReference type="GO" id="GO:0004842">
    <property type="term" value="F:ubiquitin-protein transferase activity"/>
    <property type="evidence" value="ECO:0007669"/>
    <property type="project" value="TreeGrafter"/>
</dbReference>
<evidence type="ECO:0000259" key="17">
    <source>
        <dbReference type="Pfam" id="PF04757"/>
    </source>
</evidence>
<gene>
    <name evidence="18" type="primary">107370882</name>
</gene>
<dbReference type="OrthoDB" id="107372at2759"/>
<keyword evidence="12 15" id="KW-0472">Membrane</keyword>
<comment type="subcellular location">
    <subcellularLocation>
        <location evidence="1">Peroxisome membrane</location>
        <topology evidence="1">Multi-pass membrane protein</topology>
    </subcellularLocation>
</comment>
<dbReference type="eggNOG" id="KOG0826">
    <property type="taxonomic scope" value="Eukaryota"/>
</dbReference>
<evidence type="ECO:0000256" key="12">
    <source>
        <dbReference type="ARBA" id="ARBA00023136"/>
    </source>
</evidence>
<keyword evidence="9" id="KW-0862">Zinc</keyword>
<keyword evidence="11" id="KW-1133">Transmembrane helix</keyword>
<sequence>MSDNLPSIYEIFEQENLFNGMRSGFKYLANILASNNPGHFQILHQYFDEFYLFHEIIIQGIYLISYSASFCEHFYNLKRVKCDSSRLSSRDIASSLLVTSSFSYLKSKFDKFYDELSRIQFEGLLNRDVDKFAFHFVNNYPYLKTLWEVSCLVYQIKYAVSVSKTHHPLFHLLGLRLIRNDPRDMKRRGLVLKIAKGVGMLMTSAALVVQFIDFWYSRESSRSSYSTLSIPPAPKKRETPNTRPNDCPLCSQPRRNEVLLKTSGFLFCQECLVNFVQKNEKCPITGYPTNLSQIVPIYQSDSF</sequence>
<comment type="pathway">
    <text evidence="2">Protein modification; protein ubiquitination.</text>
</comment>
<keyword evidence="13 15" id="KW-0576">Peroxisome</keyword>
<dbReference type="GO" id="GO:0008270">
    <property type="term" value="F:zinc ion binding"/>
    <property type="evidence" value="ECO:0007669"/>
    <property type="project" value="UniProtKB-KW"/>
</dbReference>
<dbReference type="PIRSF" id="PIRSF038074">
    <property type="entry name" value="Peroxisome_assembly_p12"/>
    <property type="match status" value="1"/>
</dbReference>
<dbReference type="Proteomes" id="UP000015104">
    <property type="component" value="Unassembled WGS sequence"/>
</dbReference>
<accession>T1JVC2</accession>
<evidence type="ECO:0000256" key="16">
    <source>
        <dbReference type="SAM" id="MobiDB-lite"/>
    </source>
</evidence>
<evidence type="ECO:0000256" key="8">
    <source>
        <dbReference type="ARBA" id="ARBA00022771"/>
    </source>
</evidence>
<dbReference type="PANTHER" id="PTHR12888:SF0">
    <property type="entry name" value="PEROXISOME ASSEMBLY PROTEIN 12"/>
    <property type="match status" value="1"/>
</dbReference>
<dbReference type="SUPFAM" id="SSF57850">
    <property type="entry name" value="RING/U-box"/>
    <property type="match status" value="1"/>
</dbReference>
<dbReference type="GO" id="GO:0006513">
    <property type="term" value="P:protein monoubiquitination"/>
    <property type="evidence" value="ECO:0007669"/>
    <property type="project" value="TreeGrafter"/>
</dbReference>
<dbReference type="GO" id="GO:1990429">
    <property type="term" value="C:peroxisomal importomer complex"/>
    <property type="evidence" value="ECO:0007669"/>
    <property type="project" value="TreeGrafter"/>
</dbReference>
<dbReference type="KEGG" id="tut:107370882"/>
<dbReference type="Gene3D" id="3.30.40.10">
    <property type="entry name" value="Zinc/RING finger domain, C3HC4 (zinc finger)"/>
    <property type="match status" value="1"/>
</dbReference>
<evidence type="ECO:0000256" key="15">
    <source>
        <dbReference type="PIRNR" id="PIRNR038074"/>
    </source>
</evidence>
<evidence type="ECO:0000256" key="11">
    <source>
        <dbReference type="ARBA" id="ARBA00022989"/>
    </source>
</evidence>
<reference evidence="18" key="2">
    <citation type="submission" date="2015-06" db="UniProtKB">
        <authorList>
            <consortium name="EnsemblMetazoa"/>
        </authorList>
    </citation>
    <scope>IDENTIFICATION</scope>
</reference>
<feature type="domain" description="Pex N-terminal" evidence="17">
    <location>
        <begin position="15"/>
        <end position="217"/>
    </location>
</feature>
<evidence type="ECO:0000256" key="6">
    <source>
        <dbReference type="ARBA" id="ARBA00022692"/>
    </source>
</evidence>
<evidence type="ECO:0000256" key="5">
    <source>
        <dbReference type="ARBA" id="ARBA00022448"/>
    </source>
</evidence>
<evidence type="ECO:0000256" key="10">
    <source>
        <dbReference type="ARBA" id="ARBA00022927"/>
    </source>
</evidence>
<dbReference type="EMBL" id="CAEY01000792">
    <property type="status" value="NOT_ANNOTATED_CDS"/>
    <property type="molecule type" value="Genomic_DNA"/>
</dbReference>
<reference evidence="19" key="1">
    <citation type="submission" date="2011-08" db="EMBL/GenBank/DDBJ databases">
        <authorList>
            <person name="Rombauts S."/>
        </authorList>
    </citation>
    <scope>NUCLEOTIDE SEQUENCE</scope>
    <source>
        <strain evidence="19">London</strain>
    </source>
</reference>
<dbReference type="InterPro" id="IPR017375">
    <property type="entry name" value="PEX12"/>
</dbReference>
<feature type="region of interest" description="Disordered" evidence="16">
    <location>
        <begin position="224"/>
        <end position="248"/>
    </location>
</feature>
<dbReference type="GO" id="GO:0016558">
    <property type="term" value="P:protein import into peroxisome matrix"/>
    <property type="evidence" value="ECO:0007669"/>
    <property type="project" value="UniProtKB-UniRule"/>
</dbReference>
<keyword evidence="6" id="KW-0812">Transmembrane</keyword>
<keyword evidence="8" id="KW-0863">Zinc-finger</keyword>
<proteinExistence type="inferred from homology"/>
<dbReference type="InterPro" id="IPR006845">
    <property type="entry name" value="Pex_N"/>
</dbReference>
<evidence type="ECO:0000256" key="13">
    <source>
        <dbReference type="ARBA" id="ARBA00023140"/>
    </source>
</evidence>
<evidence type="ECO:0000256" key="9">
    <source>
        <dbReference type="ARBA" id="ARBA00022833"/>
    </source>
</evidence>
<protein>
    <recommendedName>
        <fullName evidence="4 15">Peroxisome assembly protein 12</fullName>
    </recommendedName>
    <alternativeName>
        <fullName evidence="14 15">Peroxin-12</fullName>
    </alternativeName>
</protein>
<evidence type="ECO:0000256" key="4">
    <source>
        <dbReference type="ARBA" id="ARBA00018980"/>
    </source>
</evidence>
<comment type="similarity">
    <text evidence="3 15">Belongs to the pex2/pex10/pex12 family.</text>
</comment>
<organism evidence="18 19">
    <name type="scientific">Tetranychus urticae</name>
    <name type="common">Two-spotted spider mite</name>
    <dbReference type="NCBI Taxonomy" id="32264"/>
    <lineage>
        <taxon>Eukaryota</taxon>
        <taxon>Metazoa</taxon>
        <taxon>Ecdysozoa</taxon>
        <taxon>Arthropoda</taxon>
        <taxon>Chelicerata</taxon>
        <taxon>Arachnida</taxon>
        <taxon>Acari</taxon>
        <taxon>Acariformes</taxon>
        <taxon>Trombidiformes</taxon>
        <taxon>Prostigmata</taxon>
        <taxon>Eleutherengona</taxon>
        <taxon>Raphignathae</taxon>
        <taxon>Tetranychoidea</taxon>
        <taxon>Tetranychidae</taxon>
        <taxon>Tetranychus</taxon>
    </lineage>
</organism>
<evidence type="ECO:0000256" key="1">
    <source>
        <dbReference type="ARBA" id="ARBA00004585"/>
    </source>
</evidence>
<evidence type="ECO:0000256" key="2">
    <source>
        <dbReference type="ARBA" id="ARBA00004906"/>
    </source>
</evidence>
<evidence type="ECO:0000256" key="3">
    <source>
        <dbReference type="ARBA" id="ARBA00008704"/>
    </source>
</evidence>
<dbReference type="STRING" id="32264.T1JVC2"/>
<evidence type="ECO:0000313" key="19">
    <source>
        <dbReference type="Proteomes" id="UP000015104"/>
    </source>
</evidence>
<dbReference type="AlphaFoldDB" id="T1JVC2"/>
<keyword evidence="10" id="KW-0653">Protein transport</keyword>
<comment type="function">
    <text evidence="15">Component of a retrotranslocation channel required for peroxisome organization by mediating export of the PEX5 receptor from peroxisomes to the cytosol, thereby promoting PEX5 recycling.</text>
</comment>
<evidence type="ECO:0000313" key="18">
    <source>
        <dbReference type="EnsemblMetazoa" id="tetur02g04070.1"/>
    </source>
</evidence>
<dbReference type="OMA" id="QHYLARC"/>
<dbReference type="GO" id="GO:0005778">
    <property type="term" value="C:peroxisomal membrane"/>
    <property type="evidence" value="ECO:0007669"/>
    <property type="project" value="UniProtKB-SubCell"/>
</dbReference>
<keyword evidence="7" id="KW-0479">Metal-binding</keyword>
<dbReference type="EnsemblMetazoa" id="tetur02g04070.1">
    <property type="protein sequence ID" value="tetur02g04070.1"/>
    <property type="gene ID" value="tetur02g04070"/>
</dbReference>
<dbReference type="Pfam" id="PF04757">
    <property type="entry name" value="Pex2_Pex12"/>
    <property type="match status" value="1"/>
</dbReference>
<evidence type="ECO:0000256" key="14">
    <source>
        <dbReference type="ARBA" id="ARBA00029692"/>
    </source>
</evidence>
<dbReference type="PANTHER" id="PTHR12888">
    <property type="entry name" value="PEROXISOME ASSEMBLY PROTEIN 12 PEROXIN-12"/>
    <property type="match status" value="1"/>
</dbReference>
<dbReference type="InterPro" id="IPR013083">
    <property type="entry name" value="Znf_RING/FYVE/PHD"/>
</dbReference>
<keyword evidence="19" id="KW-1185">Reference proteome</keyword>
<evidence type="ECO:0000256" key="7">
    <source>
        <dbReference type="ARBA" id="ARBA00022723"/>
    </source>
</evidence>
<dbReference type="HOGENOM" id="CLU_031067_1_0_1"/>